<feature type="transmembrane region" description="Helical" evidence="1">
    <location>
        <begin position="52"/>
        <end position="72"/>
    </location>
</feature>
<protein>
    <submittedName>
        <fullName evidence="2">Integral membrane protein (TIGR02327 family)</fullName>
    </submittedName>
</protein>
<dbReference type="RefSeq" id="WP_188774158.1">
    <property type="nucleotide sequence ID" value="NZ_BMMB01000002.1"/>
</dbReference>
<feature type="transmembrane region" description="Helical" evidence="1">
    <location>
        <begin position="12"/>
        <end position="32"/>
    </location>
</feature>
<evidence type="ECO:0000256" key="1">
    <source>
        <dbReference type="SAM" id="Phobius"/>
    </source>
</evidence>
<proteinExistence type="predicted"/>
<evidence type="ECO:0000313" key="2">
    <source>
        <dbReference type="EMBL" id="MDR6242644.1"/>
    </source>
</evidence>
<dbReference type="EMBL" id="JAVDQH010000002">
    <property type="protein sequence ID" value="MDR6242644.1"/>
    <property type="molecule type" value="Genomic_DNA"/>
</dbReference>
<organism evidence="2 3">
    <name type="scientific">Paenibacillus hunanensis</name>
    <dbReference type="NCBI Taxonomy" id="539262"/>
    <lineage>
        <taxon>Bacteria</taxon>
        <taxon>Bacillati</taxon>
        <taxon>Bacillota</taxon>
        <taxon>Bacilli</taxon>
        <taxon>Bacillales</taxon>
        <taxon>Paenibacillaceae</taxon>
        <taxon>Paenibacillus</taxon>
    </lineage>
</organism>
<sequence>MNTVDAGAAVGTNGLLSIIISLLCIGLSWWALQNFKFDLLVRHPKSAAGKMLHLLLAIVLGHFVSAFLLDYLQWTQALRFMF</sequence>
<dbReference type="Proteomes" id="UP001185028">
    <property type="component" value="Unassembled WGS sequence"/>
</dbReference>
<reference evidence="2 3" key="1">
    <citation type="submission" date="2023-07" db="EMBL/GenBank/DDBJ databases">
        <title>Genomic Encyclopedia of Type Strains, Phase IV (KMG-IV): sequencing the most valuable type-strain genomes for metagenomic binning, comparative biology and taxonomic classification.</title>
        <authorList>
            <person name="Goeker M."/>
        </authorList>
    </citation>
    <scope>NUCLEOTIDE SEQUENCE [LARGE SCALE GENOMIC DNA]</scope>
    <source>
        <strain evidence="2 3">DSM 22170</strain>
    </source>
</reference>
<dbReference type="Pfam" id="PF06612">
    <property type="entry name" value="DUF1146"/>
    <property type="match status" value="1"/>
</dbReference>
<comment type="caution">
    <text evidence="2">The sequence shown here is derived from an EMBL/GenBank/DDBJ whole genome shotgun (WGS) entry which is preliminary data.</text>
</comment>
<name>A0ABU1ITZ0_9BACL</name>
<keyword evidence="1" id="KW-0472">Membrane</keyword>
<accession>A0ABU1ITZ0</accession>
<keyword evidence="3" id="KW-1185">Reference proteome</keyword>
<dbReference type="NCBIfam" id="TIGR02327">
    <property type="entry name" value="int_mem_ywzB"/>
    <property type="match status" value="1"/>
</dbReference>
<keyword evidence="1" id="KW-1133">Transmembrane helix</keyword>
<evidence type="ECO:0000313" key="3">
    <source>
        <dbReference type="Proteomes" id="UP001185028"/>
    </source>
</evidence>
<gene>
    <name evidence="2" type="ORF">JOC58_000528</name>
</gene>
<keyword evidence="1" id="KW-0812">Transmembrane</keyword>
<dbReference type="InterPro" id="IPR009526">
    <property type="entry name" value="DUF1146"/>
</dbReference>